<evidence type="ECO:0000313" key="1">
    <source>
        <dbReference type="EMBL" id="TYH01903.1"/>
    </source>
</evidence>
<sequence>MRMGWQGQFSGLVVAKDYLATELGAIIIALDMFIAMGWMSKSSLTIELGFKEVCCWIKNKELRPWVLLPCFREIDLRLAGIGNVCFAITDKNGNDLAFALAVAGIRSPGMYKAWW</sequence>
<evidence type="ECO:0000313" key="2">
    <source>
        <dbReference type="Proteomes" id="UP000323506"/>
    </source>
</evidence>
<dbReference type="Proteomes" id="UP000323506">
    <property type="component" value="Chromosome A09"/>
</dbReference>
<keyword evidence="2" id="KW-1185">Reference proteome</keyword>
<gene>
    <name evidence="1" type="ORF">ES288_A09G097300v1</name>
</gene>
<dbReference type="EMBL" id="CM017696">
    <property type="protein sequence ID" value="TYH01903.1"/>
    <property type="molecule type" value="Genomic_DNA"/>
</dbReference>
<name>A0A5D2F9D8_GOSDA</name>
<protein>
    <recommendedName>
        <fullName evidence="3">RNase H type-1 domain-containing protein</fullName>
    </recommendedName>
</protein>
<dbReference type="AlphaFoldDB" id="A0A5D2F9D8"/>
<accession>A0A5D2F9D8</accession>
<proteinExistence type="predicted"/>
<evidence type="ECO:0008006" key="3">
    <source>
        <dbReference type="Google" id="ProtNLM"/>
    </source>
</evidence>
<reference evidence="1 2" key="1">
    <citation type="submission" date="2019-06" db="EMBL/GenBank/DDBJ databases">
        <title>WGS assembly of Gossypium darwinii.</title>
        <authorList>
            <person name="Chen Z.J."/>
            <person name="Sreedasyam A."/>
            <person name="Ando A."/>
            <person name="Song Q."/>
            <person name="De L."/>
            <person name="Hulse-Kemp A."/>
            <person name="Ding M."/>
            <person name="Ye W."/>
            <person name="Kirkbride R."/>
            <person name="Jenkins J."/>
            <person name="Plott C."/>
            <person name="Lovell J."/>
            <person name="Lin Y.-M."/>
            <person name="Vaughn R."/>
            <person name="Liu B."/>
            <person name="Li W."/>
            <person name="Simpson S."/>
            <person name="Scheffler B."/>
            <person name="Saski C."/>
            <person name="Grover C."/>
            <person name="Hu G."/>
            <person name="Conover J."/>
            <person name="Carlson J."/>
            <person name="Shu S."/>
            <person name="Boston L."/>
            <person name="Williams M."/>
            <person name="Peterson D."/>
            <person name="Mcgee K."/>
            <person name="Jones D."/>
            <person name="Wendel J."/>
            <person name="Stelly D."/>
            <person name="Grimwood J."/>
            <person name="Schmutz J."/>
        </authorList>
    </citation>
    <scope>NUCLEOTIDE SEQUENCE [LARGE SCALE GENOMIC DNA]</scope>
    <source>
        <strain evidence="1">1808015.09</strain>
    </source>
</reference>
<organism evidence="1 2">
    <name type="scientific">Gossypium darwinii</name>
    <name type="common">Darwin's cotton</name>
    <name type="synonym">Gossypium barbadense var. darwinii</name>
    <dbReference type="NCBI Taxonomy" id="34276"/>
    <lineage>
        <taxon>Eukaryota</taxon>
        <taxon>Viridiplantae</taxon>
        <taxon>Streptophyta</taxon>
        <taxon>Embryophyta</taxon>
        <taxon>Tracheophyta</taxon>
        <taxon>Spermatophyta</taxon>
        <taxon>Magnoliopsida</taxon>
        <taxon>eudicotyledons</taxon>
        <taxon>Gunneridae</taxon>
        <taxon>Pentapetalae</taxon>
        <taxon>rosids</taxon>
        <taxon>malvids</taxon>
        <taxon>Malvales</taxon>
        <taxon>Malvaceae</taxon>
        <taxon>Malvoideae</taxon>
        <taxon>Gossypium</taxon>
    </lineage>
</organism>